<reference evidence="1" key="1">
    <citation type="submission" date="2023-04" db="EMBL/GenBank/DDBJ databases">
        <authorList>
            <consortium name="ELIXIR-Norway"/>
        </authorList>
    </citation>
    <scope>NUCLEOTIDE SEQUENCE [LARGE SCALE GENOMIC DNA]</scope>
</reference>
<evidence type="ECO:0000313" key="1">
    <source>
        <dbReference type="EMBL" id="CAI9152733.1"/>
    </source>
</evidence>
<sequence length="161" mass="19099">MIKESYPIIYAFLSTERYLYEDILKSRVFLLCLETEQKALGDLKGLFLQILLVPLFSHMNSYCCRQNAYMSTLTLLQLYERNQSYKALKEPKEWASSLAPERFQQIYKINKMIITVFHHLFHKILCFLKTLFGQHLLKLINLAHHTVHRILVPQPLLLSRK</sequence>
<organism evidence="1 2">
    <name type="scientific">Rangifer tarandus platyrhynchus</name>
    <name type="common">Svalbard reindeer</name>
    <dbReference type="NCBI Taxonomy" id="3082113"/>
    <lineage>
        <taxon>Eukaryota</taxon>
        <taxon>Metazoa</taxon>
        <taxon>Chordata</taxon>
        <taxon>Craniata</taxon>
        <taxon>Vertebrata</taxon>
        <taxon>Euteleostomi</taxon>
        <taxon>Mammalia</taxon>
        <taxon>Eutheria</taxon>
        <taxon>Laurasiatheria</taxon>
        <taxon>Artiodactyla</taxon>
        <taxon>Ruminantia</taxon>
        <taxon>Pecora</taxon>
        <taxon>Cervidae</taxon>
        <taxon>Odocoileinae</taxon>
        <taxon>Rangifer</taxon>
    </lineage>
</organism>
<dbReference type="EMBL" id="OX459946">
    <property type="protein sequence ID" value="CAI9152733.1"/>
    <property type="molecule type" value="Genomic_DNA"/>
</dbReference>
<protein>
    <submittedName>
        <fullName evidence="1">Uncharacterized protein</fullName>
    </submittedName>
</protein>
<proteinExistence type="predicted"/>
<gene>
    <name evidence="1" type="ORF">MRATA1EN1_LOCUS1695</name>
</gene>
<keyword evidence="2" id="KW-1185">Reference proteome</keyword>
<name>A0ABN8XX19_RANTA</name>
<evidence type="ECO:0000313" key="2">
    <source>
        <dbReference type="Proteomes" id="UP001176941"/>
    </source>
</evidence>
<accession>A0ABN8XX19</accession>
<dbReference type="Proteomes" id="UP001176941">
    <property type="component" value="Chromosome 10"/>
</dbReference>